<dbReference type="AlphaFoldDB" id="A0AAF0PEQ3"/>
<feature type="region of interest" description="Disordered" evidence="1">
    <location>
        <begin position="416"/>
        <end position="445"/>
    </location>
</feature>
<feature type="compositionally biased region" description="Pro residues" evidence="1">
    <location>
        <begin position="426"/>
        <end position="435"/>
    </location>
</feature>
<dbReference type="Proteomes" id="UP001224926">
    <property type="component" value="Chromosome"/>
</dbReference>
<dbReference type="InterPro" id="IPR009870">
    <property type="entry name" value="DUF1424"/>
</dbReference>
<accession>A0AAF0PEQ3</accession>
<dbReference type="EMBL" id="CP101873">
    <property type="protein sequence ID" value="WMT09790.1"/>
    <property type="molecule type" value="Genomic_DNA"/>
</dbReference>
<sequence>MSRNTDSSSAIGNADLASAASRPSKTNCTTGDSGAENGVPDSWHAYWWRQKNNIVDEFIESRSARAARPISVRDDQKLREECTTERHDGGRRAKTWSSVLNEFLDWYNGYRHAHLVFTDPDGNEVRAQMPNSHQPRYGNKYYARLKALERQMIREYDDLHIAMLTFTGSTRNANGGWRCPADHLRDVVDSWRPNRGRGVYHALRDALSGMEWEYGLVVEKHKSGYGHVHCAVFVDGTVTESDFHPVIDAHLRQCEIAHRDAHNYHASEDSDRPVSIRSVDPSLDPVDIDTNRGNVVGNVGSYIGEYIGAYGEPLFDRGLDELQFRAAVWATGTQLVRFSAGANELIRRERDDCDDQETIMLSNPEFKPDKHANPESDVLPFEVVNPGWSIDSIGRVDEEGEDRYDVARSSVVFATIDDARHLDPPNSQPNTPPQPRSENQRLDSY</sequence>
<feature type="region of interest" description="Disordered" evidence="1">
    <location>
        <begin position="1"/>
        <end position="36"/>
    </location>
</feature>
<protein>
    <submittedName>
        <fullName evidence="2">Replication protein</fullName>
    </submittedName>
</protein>
<dbReference type="GeneID" id="84214117"/>
<feature type="compositionally biased region" description="Polar residues" evidence="1">
    <location>
        <begin position="1"/>
        <end position="11"/>
    </location>
</feature>
<organism evidence="2 3">
    <name type="scientific">Natrinema thermotolerans</name>
    <dbReference type="NCBI Taxonomy" id="121872"/>
    <lineage>
        <taxon>Archaea</taxon>
        <taxon>Methanobacteriati</taxon>
        <taxon>Methanobacteriota</taxon>
        <taxon>Stenosarchaea group</taxon>
        <taxon>Halobacteria</taxon>
        <taxon>Halobacteriales</taxon>
        <taxon>Natrialbaceae</taxon>
        <taxon>Natrinema</taxon>
    </lineage>
</organism>
<dbReference type="RefSeq" id="WP_233274330.1">
    <property type="nucleotide sequence ID" value="NZ_CP101873.1"/>
</dbReference>
<evidence type="ECO:0000256" key="1">
    <source>
        <dbReference type="SAM" id="MobiDB-lite"/>
    </source>
</evidence>
<proteinExistence type="predicted"/>
<evidence type="ECO:0000313" key="3">
    <source>
        <dbReference type="Proteomes" id="UP001224926"/>
    </source>
</evidence>
<evidence type="ECO:0000313" key="2">
    <source>
        <dbReference type="EMBL" id="WMT09790.1"/>
    </source>
</evidence>
<keyword evidence="3" id="KW-1185">Reference proteome</keyword>
<reference evidence="2 3" key="1">
    <citation type="submission" date="2022-07" db="EMBL/GenBank/DDBJ databases">
        <title>Two temperate virus in Haloterrigena jeotgali A29.</title>
        <authorList>
            <person name="Deng X."/>
        </authorList>
    </citation>
    <scope>NUCLEOTIDE SEQUENCE [LARGE SCALE GENOMIC DNA]</scope>
    <source>
        <strain evidence="2 3">A29</strain>
    </source>
</reference>
<name>A0AAF0PEQ3_9EURY</name>
<feature type="compositionally biased region" description="Polar residues" evidence="1">
    <location>
        <begin position="21"/>
        <end position="32"/>
    </location>
</feature>
<gene>
    <name evidence="2" type="ORF">NP511_09210</name>
</gene>
<dbReference type="Pfam" id="PF07232">
    <property type="entry name" value="DUF1424"/>
    <property type="match status" value="1"/>
</dbReference>